<dbReference type="Gene3D" id="2.60.40.10">
    <property type="entry name" value="Immunoglobulins"/>
    <property type="match status" value="1"/>
</dbReference>
<dbReference type="InterPro" id="IPR003961">
    <property type="entry name" value="FN3_dom"/>
</dbReference>
<sequence>MSSSNSHSSIFSNSSVSSPCEIEFERVKTEYFEARPPPPPAGLKETGKTDNSIDISWVKAKGHSAFVINGYMVGHKTGVETHYKNQNISATSGMLNMVLIGLGSDTIYEITVHAYNDDGDGDKLKTQVTTEKSDGSTTVVIVVVVVVVVIVIVVLLFVAMVVFFQLRKRRHRQETRQAAYAKRPKGGPVTM</sequence>
<evidence type="ECO:0000313" key="1">
    <source>
        <dbReference type="EMBL" id="CAB4013806.1"/>
    </source>
</evidence>
<dbReference type="PROSITE" id="PS50853">
    <property type="entry name" value="FN3"/>
    <property type="match status" value="1"/>
</dbReference>
<evidence type="ECO:0000313" key="2">
    <source>
        <dbReference type="Proteomes" id="UP001152795"/>
    </source>
</evidence>
<dbReference type="EMBL" id="CACRXK020008030">
    <property type="protein sequence ID" value="CAB4013806.1"/>
    <property type="molecule type" value="Genomic_DNA"/>
</dbReference>
<dbReference type="AlphaFoldDB" id="A0A6S7I7W4"/>
<dbReference type="CDD" id="cd00063">
    <property type="entry name" value="FN3"/>
    <property type="match status" value="1"/>
</dbReference>
<dbReference type="SUPFAM" id="SSF49265">
    <property type="entry name" value="Fibronectin type III"/>
    <property type="match status" value="1"/>
</dbReference>
<comment type="caution">
    <text evidence="1">The sequence shown here is derived from an EMBL/GenBank/DDBJ whole genome shotgun (WGS) entry which is preliminary data.</text>
</comment>
<dbReference type="Pfam" id="PF00041">
    <property type="entry name" value="fn3"/>
    <property type="match status" value="1"/>
</dbReference>
<feature type="non-terminal residue" evidence="1">
    <location>
        <position position="1"/>
    </location>
</feature>
<organism evidence="1 2">
    <name type="scientific">Paramuricea clavata</name>
    <name type="common">Red gorgonian</name>
    <name type="synonym">Violescent sea-whip</name>
    <dbReference type="NCBI Taxonomy" id="317549"/>
    <lineage>
        <taxon>Eukaryota</taxon>
        <taxon>Metazoa</taxon>
        <taxon>Cnidaria</taxon>
        <taxon>Anthozoa</taxon>
        <taxon>Octocorallia</taxon>
        <taxon>Malacalcyonacea</taxon>
        <taxon>Plexauridae</taxon>
        <taxon>Paramuricea</taxon>
    </lineage>
</organism>
<keyword evidence="2" id="KW-1185">Reference proteome</keyword>
<accession>A0A6S7I7W4</accession>
<dbReference type="OrthoDB" id="5982258at2759"/>
<proteinExistence type="predicted"/>
<dbReference type="InterPro" id="IPR013783">
    <property type="entry name" value="Ig-like_fold"/>
</dbReference>
<protein>
    <submittedName>
        <fullName evidence="1">Angiopoietin-1 receptor</fullName>
    </submittedName>
</protein>
<gene>
    <name evidence="1" type="ORF">PACLA_8A063948</name>
</gene>
<name>A0A6S7I7W4_PARCT</name>
<dbReference type="Proteomes" id="UP001152795">
    <property type="component" value="Unassembled WGS sequence"/>
</dbReference>
<keyword evidence="1" id="KW-0675">Receptor</keyword>
<dbReference type="SMART" id="SM00060">
    <property type="entry name" value="FN3"/>
    <property type="match status" value="1"/>
</dbReference>
<dbReference type="InterPro" id="IPR036116">
    <property type="entry name" value="FN3_sf"/>
</dbReference>
<reference evidence="1" key="1">
    <citation type="submission" date="2020-04" db="EMBL/GenBank/DDBJ databases">
        <authorList>
            <person name="Alioto T."/>
            <person name="Alioto T."/>
            <person name="Gomez Garrido J."/>
        </authorList>
    </citation>
    <scope>NUCLEOTIDE SEQUENCE</scope>
    <source>
        <strain evidence="1">A484AB</strain>
    </source>
</reference>